<dbReference type="KEGG" id="wjo:FOL01_0728"/>
<dbReference type="EMBL" id="CP014332">
    <property type="protein sequence ID" value="APS41587.1"/>
    <property type="molecule type" value="Genomic_DNA"/>
</dbReference>
<dbReference type="OrthoDB" id="4410230at2"/>
<accession>A0A1L6RAJ5</accession>
<keyword evidence="1" id="KW-1133">Transmembrane helix</keyword>
<dbReference type="RefSeq" id="WP_083603424.1">
    <property type="nucleotide sequence ID" value="NZ_CP014332.1"/>
</dbReference>
<evidence type="ECO:0008006" key="4">
    <source>
        <dbReference type="Google" id="ProtNLM"/>
    </source>
</evidence>
<reference evidence="2 3" key="1">
    <citation type="submission" date="2016-02" db="EMBL/GenBank/DDBJ databases">
        <title>Complete Genome Sequence of Weissella jogaejeotgali FOL01.</title>
        <authorList>
            <person name="Lee J.-H."/>
            <person name="Ku H.-J."/>
        </authorList>
    </citation>
    <scope>NUCLEOTIDE SEQUENCE [LARGE SCALE GENOMIC DNA]</scope>
    <source>
        <strain evidence="2 3">FOL01</strain>
    </source>
</reference>
<keyword evidence="3" id="KW-1185">Reference proteome</keyword>
<name>A0A1L6RAJ5_9LACO</name>
<evidence type="ECO:0000313" key="2">
    <source>
        <dbReference type="EMBL" id="APS41587.1"/>
    </source>
</evidence>
<protein>
    <recommendedName>
        <fullName evidence="4">DUF4230 domain-containing protein</fullName>
    </recommendedName>
</protein>
<keyword evidence="1" id="KW-0812">Transmembrane</keyword>
<proteinExistence type="predicted"/>
<evidence type="ECO:0000313" key="3">
    <source>
        <dbReference type="Proteomes" id="UP000185473"/>
    </source>
</evidence>
<evidence type="ECO:0000256" key="1">
    <source>
        <dbReference type="SAM" id="Phobius"/>
    </source>
</evidence>
<sequence>MKHTYTLWKRIKHEFLWLVAGVVIGVVVFGAVAWQINKHKSHSHTPVAQTVKKDQETLTIKSLTKEKQIVLVNLGMSEVFNEEKSSQLFGKNIVGTNRKKFMQATFDAKLGINGKDVDITSNGKDSYVITVPKFIFIGYNNPNFKLLDEHNGVFSSFTSDISETDMINKVLNDKSKQKYVEEYDGLLKQSAKEFYRELAHSIDPDAKLSFKFSNK</sequence>
<feature type="transmembrane region" description="Helical" evidence="1">
    <location>
        <begin position="15"/>
        <end position="34"/>
    </location>
</feature>
<keyword evidence="1" id="KW-0472">Membrane</keyword>
<dbReference type="AlphaFoldDB" id="A0A1L6RAJ5"/>
<organism evidence="2 3">
    <name type="scientific">Weissella jogaejeotgali</name>
    <dbReference type="NCBI Taxonomy" id="1631871"/>
    <lineage>
        <taxon>Bacteria</taxon>
        <taxon>Bacillati</taxon>
        <taxon>Bacillota</taxon>
        <taxon>Bacilli</taxon>
        <taxon>Lactobacillales</taxon>
        <taxon>Lactobacillaceae</taxon>
        <taxon>Weissella</taxon>
    </lineage>
</organism>
<dbReference type="STRING" id="1631871.FOL01_0728"/>
<gene>
    <name evidence="2" type="ORF">FOL01_0728</name>
</gene>
<dbReference type="Proteomes" id="UP000185473">
    <property type="component" value="Chromosome"/>
</dbReference>